<dbReference type="InterPro" id="IPR009061">
    <property type="entry name" value="DNA-bd_dom_put_sf"/>
</dbReference>
<organism evidence="3 4">
    <name type="scientific">Rhodococcus rhodnii</name>
    <dbReference type="NCBI Taxonomy" id="38312"/>
    <lineage>
        <taxon>Bacteria</taxon>
        <taxon>Bacillati</taxon>
        <taxon>Actinomycetota</taxon>
        <taxon>Actinomycetes</taxon>
        <taxon>Mycobacteriales</taxon>
        <taxon>Nocardiaceae</taxon>
        <taxon>Rhodococcus</taxon>
    </lineage>
</organism>
<evidence type="ECO:0000256" key="1">
    <source>
        <dbReference type="SAM" id="MobiDB-lite"/>
    </source>
</evidence>
<dbReference type="Pfam" id="PF12728">
    <property type="entry name" value="HTH_17"/>
    <property type="match status" value="1"/>
</dbReference>
<feature type="domain" description="Helix-turn-helix" evidence="2">
    <location>
        <begin position="45"/>
        <end position="94"/>
    </location>
</feature>
<evidence type="ECO:0000313" key="4">
    <source>
        <dbReference type="Proteomes" id="UP000471120"/>
    </source>
</evidence>
<dbReference type="InterPro" id="IPR041657">
    <property type="entry name" value="HTH_17"/>
</dbReference>
<dbReference type="GO" id="GO:0003677">
    <property type="term" value="F:DNA binding"/>
    <property type="evidence" value="ECO:0007669"/>
    <property type="project" value="UniProtKB-KW"/>
</dbReference>
<feature type="region of interest" description="Disordered" evidence="1">
    <location>
        <begin position="1"/>
        <end position="25"/>
    </location>
</feature>
<evidence type="ECO:0000313" key="3">
    <source>
        <dbReference type="EMBL" id="TXG90658.1"/>
    </source>
</evidence>
<dbReference type="SUPFAM" id="SSF46955">
    <property type="entry name" value="Putative DNA-binding domain"/>
    <property type="match status" value="1"/>
</dbReference>
<dbReference type="InterPro" id="IPR010093">
    <property type="entry name" value="SinI_DNA-bd"/>
</dbReference>
<proteinExistence type="predicted"/>
<protein>
    <submittedName>
        <fullName evidence="3">DNA-binding protein</fullName>
    </submittedName>
</protein>
<name>A0A6P2CI60_9NOCA</name>
<dbReference type="Proteomes" id="UP000471120">
    <property type="component" value="Unassembled WGS sequence"/>
</dbReference>
<keyword evidence="3" id="KW-0238">DNA-binding</keyword>
<gene>
    <name evidence="3" type="ORF">DW322_11100</name>
</gene>
<evidence type="ECO:0000259" key="2">
    <source>
        <dbReference type="Pfam" id="PF12728"/>
    </source>
</evidence>
<sequence>MKTRSPIRHCGGNAPTDAARSNIPDIRGWPIPEPDEGAEVKPKSLLTVPQAAEKLAVSERTVGRMYRSGEIPHVKVRGQVRIDANDIDRYIENHYYTEAV</sequence>
<dbReference type="EMBL" id="QRCM01000001">
    <property type="protein sequence ID" value="TXG90658.1"/>
    <property type="molecule type" value="Genomic_DNA"/>
</dbReference>
<reference evidence="3 4" key="1">
    <citation type="submission" date="2018-07" db="EMBL/GenBank/DDBJ databases">
        <title>Genome sequence of Rhodococcus rhodnii ATCC 35071 from Rhodnius prolixus.</title>
        <authorList>
            <person name="Patel V."/>
            <person name="Vogel K.J."/>
        </authorList>
    </citation>
    <scope>NUCLEOTIDE SEQUENCE [LARGE SCALE GENOMIC DNA]</scope>
    <source>
        <strain evidence="3 4">ATCC 35071</strain>
    </source>
</reference>
<dbReference type="NCBIfam" id="TIGR01764">
    <property type="entry name" value="excise"/>
    <property type="match status" value="1"/>
</dbReference>
<accession>A0A6P2CI60</accession>
<dbReference type="AlphaFoldDB" id="A0A6P2CI60"/>
<comment type="caution">
    <text evidence="3">The sequence shown here is derived from an EMBL/GenBank/DDBJ whole genome shotgun (WGS) entry which is preliminary data.</text>
</comment>